<dbReference type="SUPFAM" id="SSF55826">
    <property type="entry name" value="YbaK/ProRS associated domain"/>
    <property type="match status" value="1"/>
</dbReference>
<evidence type="ECO:0000256" key="1">
    <source>
        <dbReference type="ARBA" id="ARBA00009798"/>
    </source>
</evidence>
<dbReference type="PIRSF" id="PIRSF006181">
    <property type="entry name" value="EbsC_YbaK"/>
    <property type="match status" value="1"/>
</dbReference>
<reference evidence="7" key="1">
    <citation type="submission" date="2010-12" db="EMBL/GenBank/DDBJ databases">
        <title>The genome sequence of Filifactor alocis strain ATCC 35896.</title>
        <authorList>
            <consortium name="The Broad Institute Genome Sequencing Platform"/>
            <person name="Ward D."/>
            <person name="Earl A."/>
            <person name="Feldgarden M."/>
            <person name="Young S.K."/>
            <person name="Gargeya S."/>
            <person name="Zeng Q."/>
            <person name="Alvarado L."/>
            <person name="Berlin A."/>
            <person name="Bochicchio J."/>
            <person name="Chapman S.B."/>
            <person name="Chen Z."/>
            <person name="Freedman E."/>
            <person name="Gellesch M."/>
            <person name="Goldberg J."/>
            <person name="Griggs A."/>
            <person name="Gujja S."/>
            <person name="Heilman E."/>
            <person name="Heiman D."/>
            <person name="Howarth C."/>
            <person name="Mehta T."/>
            <person name="Neiman D."/>
            <person name="Pearson M."/>
            <person name="Roberts A."/>
            <person name="Saif S."/>
            <person name="Shea T."/>
            <person name="Shenoy N."/>
            <person name="Sisk P."/>
            <person name="Stolte C."/>
            <person name="Sykes S."/>
            <person name="White J."/>
            <person name="Yandava C."/>
            <person name="Izard J."/>
            <person name="Blanton J.M."/>
            <person name="Baranova O.V."/>
            <person name="Tanner A.C."/>
            <person name="Dewhirst F.E."/>
            <person name="Haas B."/>
            <person name="Nusbaum C."/>
            <person name="Birren B."/>
        </authorList>
    </citation>
    <scope>NUCLEOTIDE SEQUENCE [LARGE SCALE GENOMIC DNA]</scope>
    <source>
        <strain evidence="7">ATCC 35896 / CCUG 47790 / D40 B5</strain>
    </source>
</reference>
<dbReference type="PANTHER" id="PTHR30411">
    <property type="entry name" value="CYTOPLASMIC PROTEIN"/>
    <property type="match status" value="1"/>
</dbReference>
<dbReference type="PANTHER" id="PTHR30411:SF0">
    <property type="entry name" value="CYS-TRNA(PRO)_CYS-TRNA(CYS) DEACYLASE YBAK"/>
    <property type="match status" value="1"/>
</dbReference>
<dbReference type="NCBIfam" id="TIGR00011">
    <property type="entry name" value="YbaK_EbsC"/>
    <property type="match status" value="1"/>
</dbReference>
<dbReference type="eggNOG" id="COG2606">
    <property type="taxonomic scope" value="Bacteria"/>
</dbReference>
<dbReference type="EMBL" id="CP002390">
    <property type="protein sequence ID" value="EFE27802.1"/>
    <property type="molecule type" value="Genomic_DNA"/>
</dbReference>
<organism evidence="6 7">
    <name type="scientific">Filifactor alocis (strain ATCC 35896 / CCUG 47790 / D40 B5)</name>
    <name type="common">Fusobacterium alocis</name>
    <dbReference type="NCBI Taxonomy" id="546269"/>
    <lineage>
        <taxon>Bacteria</taxon>
        <taxon>Bacillati</taxon>
        <taxon>Bacillota</taxon>
        <taxon>Clostridia</taxon>
        <taxon>Peptostreptococcales</taxon>
        <taxon>Filifactoraceae</taxon>
        <taxon>Filifactor</taxon>
    </lineage>
</organism>
<dbReference type="KEGG" id="faa:HMPREF0389_01433"/>
<dbReference type="InterPro" id="IPR007214">
    <property type="entry name" value="YbaK/aa-tRNA-synth-assoc-dom"/>
</dbReference>
<dbReference type="GO" id="GO:0006412">
    <property type="term" value="P:translation"/>
    <property type="evidence" value="ECO:0007669"/>
    <property type="project" value="UniProtKB-KW"/>
</dbReference>
<keyword evidence="7" id="KW-1185">Reference proteome</keyword>
<evidence type="ECO:0000256" key="3">
    <source>
        <dbReference type="ARBA" id="ARBA00023239"/>
    </source>
</evidence>
<sequence>MKQIKTNAMRLLEEKKIDYVAYEYESKGFLSGTEVAHKLGFDTKKVFKTLVTQGEKVFYVFIIPSDEELALKKCAKLTGEKNVHMIHQADIQKVTGYIKGGCCPIGMKKQYKTFLDESAKNHSTIVVSAGRLGCQIELNPFDLSDCFGIEFQDLTQG</sequence>
<evidence type="ECO:0000313" key="6">
    <source>
        <dbReference type="EMBL" id="EFE27802.1"/>
    </source>
</evidence>
<dbReference type="OrthoDB" id="9809296at2"/>
<comment type="similarity">
    <text evidence="1 4">Belongs to the prolyl-tRNA editing family. YbaK/EbsC subfamily.</text>
</comment>
<dbReference type="InterPro" id="IPR036754">
    <property type="entry name" value="YbaK/aa-tRNA-synt-asso_dom_sf"/>
</dbReference>
<accession>D6GTJ5</accession>
<dbReference type="Gene3D" id="3.90.960.10">
    <property type="entry name" value="YbaK/aminoacyl-tRNA synthetase-associated domain"/>
    <property type="match status" value="1"/>
</dbReference>
<proteinExistence type="inferred from homology"/>
<dbReference type="InterPro" id="IPR004369">
    <property type="entry name" value="Prolyl-tRNA_editing_YbaK/EbsC"/>
</dbReference>
<protein>
    <recommendedName>
        <fullName evidence="4">Cys-tRNA(Pro)/Cys-tRNA(Cys) deacylase</fullName>
        <ecNumber evidence="4">4.2.-.-</ecNumber>
    </recommendedName>
</protein>
<dbReference type="Pfam" id="PF04073">
    <property type="entry name" value="tRNA_edit"/>
    <property type="match status" value="1"/>
</dbReference>
<keyword evidence="3 4" id="KW-0456">Lyase</keyword>
<dbReference type="GO" id="GO:0002161">
    <property type="term" value="F:aminoacyl-tRNA deacylase activity"/>
    <property type="evidence" value="ECO:0007669"/>
    <property type="project" value="InterPro"/>
</dbReference>
<evidence type="ECO:0000313" key="7">
    <source>
        <dbReference type="Proteomes" id="UP000007468"/>
    </source>
</evidence>
<dbReference type="Proteomes" id="UP000007468">
    <property type="component" value="Chromosome"/>
</dbReference>
<evidence type="ECO:0000259" key="5">
    <source>
        <dbReference type="Pfam" id="PF04073"/>
    </source>
</evidence>
<evidence type="ECO:0000256" key="2">
    <source>
        <dbReference type="ARBA" id="ARBA00022917"/>
    </source>
</evidence>
<dbReference type="AlphaFoldDB" id="D6GTJ5"/>
<name>D6GTJ5_FILAD</name>
<gene>
    <name evidence="6" type="ordered locus">HMPREF0389_01433</name>
</gene>
<feature type="domain" description="YbaK/aminoacyl-tRNA synthetase-associated" evidence="5">
    <location>
        <begin position="34"/>
        <end position="145"/>
    </location>
</feature>
<dbReference type="PATRIC" id="fig|546269.5.peg.915"/>
<dbReference type="RefSeq" id="WP_014262507.1">
    <property type="nucleotide sequence ID" value="NC_016630.1"/>
</dbReference>
<keyword evidence="2 4" id="KW-0648">Protein biosynthesis</keyword>
<dbReference type="GO" id="GO:0016829">
    <property type="term" value="F:lyase activity"/>
    <property type="evidence" value="ECO:0007669"/>
    <property type="project" value="UniProtKB-KW"/>
</dbReference>
<evidence type="ECO:0000256" key="4">
    <source>
        <dbReference type="PIRNR" id="PIRNR006181"/>
    </source>
</evidence>
<dbReference type="EC" id="4.2.-.-" evidence="4"/>
<dbReference type="CDD" id="cd00002">
    <property type="entry name" value="YbaK_deacylase"/>
    <property type="match status" value="1"/>
</dbReference>